<dbReference type="EMBL" id="FOUY01000021">
    <property type="protein sequence ID" value="SFN77024.1"/>
    <property type="molecule type" value="Genomic_DNA"/>
</dbReference>
<keyword evidence="1" id="KW-1133">Transmembrane helix</keyword>
<feature type="transmembrane region" description="Helical" evidence="1">
    <location>
        <begin position="138"/>
        <end position="160"/>
    </location>
</feature>
<keyword evidence="1" id="KW-0472">Membrane</keyword>
<dbReference type="Proteomes" id="UP000199614">
    <property type="component" value="Unassembled WGS sequence"/>
</dbReference>
<evidence type="ECO:0000313" key="2">
    <source>
        <dbReference type="EMBL" id="SFN77024.1"/>
    </source>
</evidence>
<keyword evidence="1" id="KW-0812">Transmembrane</keyword>
<dbReference type="OrthoDB" id="3543219at2"/>
<organism evidence="2 3">
    <name type="scientific">Pseudonocardia ammonioxydans</name>
    <dbReference type="NCBI Taxonomy" id="260086"/>
    <lineage>
        <taxon>Bacteria</taxon>
        <taxon>Bacillati</taxon>
        <taxon>Actinomycetota</taxon>
        <taxon>Actinomycetes</taxon>
        <taxon>Pseudonocardiales</taxon>
        <taxon>Pseudonocardiaceae</taxon>
        <taxon>Pseudonocardia</taxon>
    </lineage>
</organism>
<feature type="transmembrane region" description="Helical" evidence="1">
    <location>
        <begin position="33"/>
        <end position="51"/>
    </location>
</feature>
<dbReference type="AlphaFoldDB" id="A0A1I5BQG8"/>
<accession>A0A1I5BQG8</accession>
<proteinExistence type="predicted"/>
<sequence>MTAGYALFAGGTILLFPAVLTFARIVAARCPRLAWWGGTIFGASLFARLYYSGIDLTAFQLVDTLGLQQATEVVLESYAELSYGLWRIPVTGALGALVGIVLLTIGAFRSGTIGLGRGVLLLSFGWVFMGVLKQSDLIFGVLGGGVAICVVFIPLGIAVLRDRIRPLHTTATPMTDTTPIRTTPIAW</sequence>
<reference evidence="2 3" key="1">
    <citation type="submission" date="2016-10" db="EMBL/GenBank/DDBJ databases">
        <authorList>
            <person name="de Groot N.N."/>
        </authorList>
    </citation>
    <scope>NUCLEOTIDE SEQUENCE [LARGE SCALE GENOMIC DNA]</scope>
    <source>
        <strain evidence="2 3">CGMCC 4.1877</strain>
    </source>
</reference>
<feature type="transmembrane region" description="Helical" evidence="1">
    <location>
        <begin position="85"/>
        <end position="108"/>
    </location>
</feature>
<feature type="transmembrane region" description="Helical" evidence="1">
    <location>
        <begin position="115"/>
        <end position="132"/>
    </location>
</feature>
<dbReference type="RefSeq" id="WP_093346531.1">
    <property type="nucleotide sequence ID" value="NZ_FOUY01000021.1"/>
</dbReference>
<name>A0A1I5BQG8_PSUAM</name>
<dbReference type="STRING" id="260086.SAMN05216207_10212"/>
<protein>
    <submittedName>
        <fullName evidence="2">Uncharacterized protein</fullName>
    </submittedName>
</protein>
<keyword evidence="3" id="KW-1185">Reference proteome</keyword>
<evidence type="ECO:0000313" key="3">
    <source>
        <dbReference type="Proteomes" id="UP000199614"/>
    </source>
</evidence>
<evidence type="ECO:0000256" key="1">
    <source>
        <dbReference type="SAM" id="Phobius"/>
    </source>
</evidence>
<gene>
    <name evidence="2" type="ORF">SAMN05216207_10212</name>
</gene>
<feature type="transmembrane region" description="Helical" evidence="1">
    <location>
        <begin position="6"/>
        <end position="26"/>
    </location>
</feature>